<accession>A0A6G0JSV9</accession>
<evidence type="ECO:0000313" key="1">
    <source>
        <dbReference type="EMBL" id="KAE9065970.1"/>
    </source>
</evidence>
<evidence type="ECO:0000313" key="4">
    <source>
        <dbReference type="Proteomes" id="UP000488956"/>
    </source>
</evidence>
<dbReference type="EMBL" id="QXFX01003988">
    <property type="protein sequence ID" value="KAE9065970.1"/>
    <property type="molecule type" value="Genomic_DNA"/>
</dbReference>
<proteinExistence type="predicted"/>
<gene>
    <name evidence="2" type="ORF">PF004_g27545</name>
    <name evidence="1" type="ORF">PF010_g27992</name>
</gene>
<sequence length="91" mass="9141">MPNHDHAVQSSAAATLGSVLLPACGCSQPCVLLLSECCCPASAVAEYAAVLNLGAATSECWLGVLKSTPCVRSLTQAGAKCKVQVAVGSSY</sequence>
<dbReference type="Proteomes" id="UP000488956">
    <property type="component" value="Unassembled WGS sequence"/>
</dbReference>
<dbReference type="Proteomes" id="UP000476176">
    <property type="component" value="Unassembled WGS sequence"/>
</dbReference>
<reference evidence="3 4" key="1">
    <citation type="submission" date="2018-09" db="EMBL/GenBank/DDBJ databases">
        <title>Genomic investigation of the strawberry pathogen Phytophthora fragariae indicates pathogenicity is determined by transcriptional variation in three key races.</title>
        <authorList>
            <person name="Adams T.M."/>
            <person name="Armitage A.D."/>
            <person name="Sobczyk M.K."/>
            <person name="Bates H.J."/>
            <person name="Dunwell J.M."/>
            <person name="Nellist C.F."/>
            <person name="Harrison R.J."/>
        </authorList>
    </citation>
    <scope>NUCLEOTIDE SEQUENCE [LARGE SCALE GENOMIC DNA]</scope>
    <source>
        <strain evidence="2 3">BC-23</strain>
        <strain evidence="1 4">ONT-3</strain>
    </source>
</reference>
<name>A0A6G0JSV9_9STRA</name>
<comment type="caution">
    <text evidence="1">The sequence shown here is derived from an EMBL/GenBank/DDBJ whole genome shotgun (WGS) entry which is preliminary data.</text>
</comment>
<protein>
    <submittedName>
        <fullName evidence="1">Uncharacterized protein</fullName>
    </submittedName>
</protein>
<evidence type="ECO:0000313" key="3">
    <source>
        <dbReference type="Proteomes" id="UP000476176"/>
    </source>
</evidence>
<organism evidence="1 4">
    <name type="scientific">Phytophthora fragariae</name>
    <dbReference type="NCBI Taxonomy" id="53985"/>
    <lineage>
        <taxon>Eukaryota</taxon>
        <taxon>Sar</taxon>
        <taxon>Stramenopiles</taxon>
        <taxon>Oomycota</taxon>
        <taxon>Peronosporomycetes</taxon>
        <taxon>Peronosporales</taxon>
        <taxon>Peronosporaceae</taxon>
        <taxon>Phytophthora</taxon>
    </lineage>
</organism>
<evidence type="ECO:0000313" key="2">
    <source>
        <dbReference type="EMBL" id="KAE9171490.1"/>
    </source>
</evidence>
<dbReference type="AlphaFoldDB" id="A0A6G0JSV9"/>
<dbReference type="EMBL" id="QXGC01004050">
    <property type="protein sequence ID" value="KAE9171490.1"/>
    <property type="molecule type" value="Genomic_DNA"/>
</dbReference>